<comment type="catalytic activity">
    <reaction evidence="8 9">
        <text>tRNA(Arg) + L-arginine + ATP = L-arginyl-tRNA(Arg) + AMP + diphosphate</text>
        <dbReference type="Rhea" id="RHEA:20301"/>
        <dbReference type="Rhea" id="RHEA-COMP:9658"/>
        <dbReference type="Rhea" id="RHEA-COMP:9673"/>
        <dbReference type="ChEBI" id="CHEBI:30616"/>
        <dbReference type="ChEBI" id="CHEBI:32682"/>
        <dbReference type="ChEBI" id="CHEBI:33019"/>
        <dbReference type="ChEBI" id="CHEBI:78442"/>
        <dbReference type="ChEBI" id="CHEBI:78513"/>
        <dbReference type="ChEBI" id="CHEBI:456215"/>
        <dbReference type="EC" id="6.1.1.19"/>
    </reaction>
</comment>
<dbReference type="GO" id="GO:0005524">
    <property type="term" value="F:ATP binding"/>
    <property type="evidence" value="ECO:0007669"/>
    <property type="project" value="UniProtKB-UniRule"/>
</dbReference>
<dbReference type="InterPro" id="IPR009080">
    <property type="entry name" value="tRNAsynth_Ia_anticodon-bd"/>
</dbReference>
<dbReference type="SMART" id="SM00836">
    <property type="entry name" value="DALR_1"/>
    <property type="match status" value="1"/>
</dbReference>
<comment type="subunit">
    <text evidence="9">Monomer.</text>
</comment>
<dbReference type="PANTHER" id="PTHR11956:SF5">
    <property type="entry name" value="ARGININE--TRNA LIGASE, CYTOPLASMIC"/>
    <property type="match status" value="1"/>
</dbReference>
<dbReference type="PROSITE" id="PS00178">
    <property type="entry name" value="AA_TRNA_LIGASE_I"/>
    <property type="match status" value="1"/>
</dbReference>
<dbReference type="HAMAP" id="MF_00123">
    <property type="entry name" value="Arg_tRNA_synth"/>
    <property type="match status" value="1"/>
</dbReference>
<organism evidence="13 14">
    <name type="scientific">Acetobacter oeni</name>
    <dbReference type="NCBI Taxonomy" id="304077"/>
    <lineage>
        <taxon>Bacteria</taxon>
        <taxon>Pseudomonadati</taxon>
        <taxon>Pseudomonadota</taxon>
        <taxon>Alphaproteobacteria</taxon>
        <taxon>Acetobacterales</taxon>
        <taxon>Acetobacteraceae</taxon>
        <taxon>Acetobacter</taxon>
    </lineage>
</organism>
<proteinExistence type="inferred from homology"/>
<dbReference type="PRINTS" id="PR01038">
    <property type="entry name" value="TRNASYNTHARG"/>
</dbReference>
<evidence type="ECO:0000313" key="13">
    <source>
        <dbReference type="EMBL" id="GEN63859.1"/>
    </source>
</evidence>
<dbReference type="InterPro" id="IPR005148">
    <property type="entry name" value="Arg-tRNA-synth_N"/>
</dbReference>
<dbReference type="InterPro" id="IPR014729">
    <property type="entry name" value="Rossmann-like_a/b/a_fold"/>
</dbReference>
<dbReference type="EMBL" id="BJYG01000027">
    <property type="protein sequence ID" value="GEN63859.1"/>
    <property type="molecule type" value="Genomic_DNA"/>
</dbReference>
<dbReference type="InterPro" id="IPR035684">
    <property type="entry name" value="ArgRS_core"/>
</dbReference>
<dbReference type="Gene3D" id="1.10.730.10">
    <property type="entry name" value="Isoleucyl-tRNA Synthetase, Domain 1"/>
    <property type="match status" value="1"/>
</dbReference>
<dbReference type="SMART" id="SM01016">
    <property type="entry name" value="Arg_tRNA_synt_N"/>
    <property type="match status" value="1"/>
</dbReference>
<dbReference type="Proteomes" id="UP000321746">
    <property type="component" value="Unassembled WGS sequence"/>
</dbReference>
<dbReference type="Pfam" id="PF00133">
    <property type="entry name" value="tRNA-synt_1"/>
    <property type="match status" value="1"/>
</dbReference>
<keyword evidence="3 9" id="KW-0436">Ligase</keyword>
<dbReference type="OrthoDB" id="9803211at2"/>
<keyword evidence="4 9" id="KW-0547">Nucleotide-binding</keyword>
<dbReference type="SUPFAM" id="SSF47323">
    <property type="entry name" value="Anticodon-binding domain of a subclass of class I aminoacyl-tRNA synthetases"/>
    <property type="match status" value="1"/>
</dbReference>
<keyword evidence="14" id="KW-1185">Reference proteome</keyword>
<dbReference type="PANTHER" id="PTHR11956">
    <property type="entry name" value="ARGINYL-TRNA SYNTHETASE"/>
    <property type="match status" value="1"/>
</dbReference>
<dbReference type="CDD" id="cd00671">
    <property type="entry name" value="ArgRS_core"/>
    <property type="match status" value="1"/>
</dbReference>
<keyword evidence="6 9" id="KW-0648">Protein biosynthesis</keyword>
<dbReference type="Gene3D" id="3.40.50.620">
    <property type="entry name" value="HUPs"/>
    <property type="match status" value="1"/>
</dbReference>
<keyword evidence="7 9" id="KW-0030">Aminoacyl-tRNA synthetase</keyword>
<sequence>MSDCLFQRYRAHVVDVLRRVVPEIGDEVLARVELTPTRDPAHGDMATNAALLAAKPARRKPADIAADLATGLRETPGITRAEAAGPGFVNITFDPAVFQSVIPAVLGAAEAYGDSKLGAGTRVNVEYVSCNPTGPIHVGHCRGAVVGDALASLMQKAGYDITREFYINDAGAQVAALAWATYWRYLQAIGTSLTEDEFDALVPGGLQYKGDYLIPIGQALAEAHGTTLAEDDARPAIPNRWFTLVREFAVARMMEGIREDLASLGVSHGVFTSEAKVLADGVTDRAIGELESKGLLYEGVLEPPKGKLPDDWEARPQTLFRSTEFGDDVDRPLRKSDGSNTYFANDIGYHLNKVERGEKVLIDVLGADHGGYVSRMKAAVRALTNSQVPLEVVLCQIVHIVRDGQPVKMSKRAGTFVTLRDLLNEVGRDAVRFTMLTRKSDAQMEFDLDAVVAQTRDNPVFYVQYAHARCRSVLRAAEEMLGAEAVTPVALSRAVLSDLTADVELALLRRIAGWPRTVESAALAREPHRIAFSLGDLAADFHALWNRGRDDATLRFLQPDAPEATLARVALVAATAITLRSGLAVMGVEPVEEMR</sequence>
<dbReference type="SUPFAM" id="SSF52374">
    <property type="entry name" value="Nucleotidylyl transferase"/>
    <property type="match status" value="1"/>
</dbReference>
<dbReference type="Pfam" id="PF05746">
    <property type="entry name" value="DALR_1"/>
    <property type="match status" value="1"/>
</dbReference>
<dbReference type="InterPro" id="IPR002300">
    <property type="entry name" value="aa-tRNA-synth_Ia"/>
</dbReference>
<evidence type="ECO:0000256" key="10">
    <source>
        <dbReference type="RuleBase" id="RU363035"/>
    </source>
</evidence>
<keyword evidence="2 9" id="KW-0963">Cytoplasm</keyword>
<dbReference type="EC" id="6.1.1.19" evidence="9"/>
<gene>
    <name evidence="9 13" type="primary">argS</name>
    <name evidence="13" type="ORF">AOE01nite_20830</name>
</gene>
<dbReference type="GO" id="GO:0005737">
    <property type="term" value="C:cytoplasm"/>
    <property type="evidence" value="ECO:0007669"/>
    <property type="project" value="UniProtKB-SubCell"/>
</dbReference>
<evidence type="ECO:0000256" key="6">
    <source>
        <dbReference type="ARBA" id="ARBA00022917"/>
    </source>
</evidence>
<evidence type="ECO:0000256" key="7">
    <source>
        <dbReference type="ARBA" id="ARBA00023146"/>
    </source>
</evidence>
<dbReference type="SUPFAM" id="SSF55190">
    <property type="entry name" value="Arginyl-tRNA synthetase (ArgRS), N-terminal 'additional' domain"/>
    <property type="match status" value="1"/>
</dbReference>
<feature type="domain" description="DALR anticodon binding" evidence="11">
    <location>
        <begin position="463"/>
        <end position="594"/>
    </location>
</feature>
<evidence type="ECO:0000256" key="4">
    <source>
        <dbReference type="ARBA" id="ARBA00022741"/>
    </source>
</evidence>
<evidence type="ECO:0000259" key="12">
    <source>
        <dbReference type="SMART" id="SM01016"/>
    </source>
</evidence>
<dbReference type="GO" id="GO:0004814">
    <property type="term" value="F:arginine-tRNA ligase activity"/>
    <property type="evidence" value="ECO:0007669"/>
    <property type="project" value="UniProtKB-UniRule"/>
</dbReference>
<dbReference type="InterPro" id="IPR001278">
    <property type="entry name" value="Arg-tRNA-ligase"/>
</dbReference>
<dbReference type="GO" id="GO:0006420">
    <property type="term" value="P:arginyl-tRNA aminoacylation"/>
    <property type="evidence" value="ECO:0007669"/>
    <property type="project" value="UniProtKB-UniRule"/>
</dbReference>
<protein>
    <recommendedName>
        <fullName evidence="9">Arginine--tRNA ligase</fullName>
        <ecNumber evidence="9">6.1.1.19</ecNumber>
    </recommendedName>
    <alternativeName>
        <fullName evidence="9">Arginyl-tRNA synthetase</fullName>
        <shortName evidence="9">ArgRS</shortName>
    </alternativeName>
</protein>
<dbReference type="NCBIfam" id="TIGR00456">
    <property type="entry name" value="argS"/>
    <property type="match status" value="1"/>
</dbReference>
<comment type="caution">
    <text evidence="9">Lacks conserved residue(s) required for the propagation of feature annotation.</text>
</comment>
<dbReference type="Pfam" id="PF03485">
    <property type="entry name" value="Arg_tRNA_synt_N"/>
    <property type="match status" value="1"/>
</dbReference>
<evidence type="ECO:0000256" key="8">
    <source>
        <dbReference type="ARBA" id="ARBA00049339"/>
    </source>
</evidence>
<dbReference type="InterPro" id="IPR008909">
    <property type="entry name" value="DALR_anticod-bd"/>
</dbReference>
<name>A0A511XLN6_9PROT</name>
<feature type="domain" description="Arginyl tRNA synthetase N-terminal" evidence="12">
    <location>
        <begin position="7"/>
        <end position="93"/>
    </location>
</feature>
<dbReference type="InterPro" id="IPR036695">
    <property type="entry name" value="Arg-tRNA-synth_N_sf"/>
</dbReference>
<dbReference type="RefSeq" id="WP_146889196.1">
    <property type="nucleotide sequence ID" value="NZ_BJYG01000027.1"/>
</dbReference>
<accession>A0A511XLN6</accession>
<dbReference type="InterPro" id="IPR001412">
    <property type="entry name" value="aa-tRNA-synth_I_CS"/>
</dbReference>
<evidence type="ECO:0000256" key="2">
    <source>
        <dbReference type="ARBA" id="ARBA00022490"/>
    </source>
</evidence>
<dbReference type="Gene3D" id="3.30.1360.70">
    <property type="entry name" value="Arginyl tRNA synthetase N-terminal domain"/>
    <property type="match status" value="1"/>
</dbReference>
<reference evidence="13 14" key="1">
    <citation type="submission" date="2019-07" db="EMBL/GenBank/DDBJ databases">
        <title>Whole genome shotgun sequence of Acetobacter oeni NBRC 105207.</title>
        <authorList>
            <person name="Hosoyama A."/>
            <person name="Uohara A."/>
            <person name="Ohji S."/>
            <person name="Ichikawa N."/>
        </authorList>
    </citation>
    <scope>NUCLEOTIDE SEQUENCE [LARGE SCALE GENOMIC DNA]</scope>
    <source>
        <strain evidence="13 14">NBRC 105207</strain>
    </source>
</reference>
<dbReference type="Pfam" id="PF00750">
    <property type="entry name" value="tRNA-synt_1d"/>
    <property type="match status" value="1"/>
</dbReference>
<evidence type="ECO:0000256" key="1">
    <source>
        <dbReference type="ARBA" id="ARBA00005594"/>
    </source>
</evidence>
<evidence type="ECO:0000256" key="3">
    <source>
        <dbReference type="ARBA" id="ARBA00022598"/>
    </source>
</evidence>
<comment type="subcellular location">
    <subcellularLocation>
        <location evidence="9">Cytoplasm</location>
    </subcellularLocation>
</comment>
<comment type="caution">
    <text evidence="13">The sequence shown here is derived from an EMBL/GenBank/DDBJ whole genome shotgun (WGS) entry which is preliminary data.</text>
</comment>
<keyword evidence="5 9" id="KW-0067">ATP-binding</keyword>
<evidence type="ECO:0000256" key="5">
    <source>
        <dbReference type="ARBA" id="ARBA00022840"/>
    </source>
</evidence>
<evidence type="ECO:0000256" key="9">
    <source>
        <dbReference type="HAMAP-Rule" id="MF_00123"/>
    </source>
</evidence>
<evidence type="ECO:0000313" key="14">
    <source>
        <dbReference type="Proteomes" id="UP000321746"/>
    </source>
</evidence>
<evidence type="ECO:0000259" key="11">
    <source>
        <dbReference type="SMART" id="SM00836"/>
    </source>
</evidence>
<dbReference type="AlphaFoldDB" id="A0A511XLN6"/>
<comment type="similarity">
    <text evidence="1 9 10">Belongs to the class-I aminoacyl-tRNA synthetase family.</text>
</comment>